<proteinExistence type="predicted"/>
<dbReference type="Pfam" id="PF20434">
    <property type="entry name" value="BD-FAE"/>
    <property type="match status" value="1"/>
</dbReference>
<name>A0A9D1EAG0_9FIRM</name>
<evidence type="ECO:0000259" key="2">
    <source>
        <dbReference type="Pfam" id="PF20434"/>
    </source>
</evidence>
<protein>
    <submittedName>
        <fullName evidence="3">Alpha/beta hydrolase</fullName>
    </submittedName>
</protein>
<comment type="caution">
    <text evidence="3">The sequence shown here is derived from an EMBL/GenBank/DDBJ whole genome shotgun (WGS) entry which is preliminary data.</text>
</comment>
<reference evidence="3" key="1">
    <citation type="submission" date="2020-10" db="EMBL/GenBank/DDBJ databases">
        <authorList>
            <person name="Gilroy R."/>
        </authorList>
    </citation>
    <scope>NUCLEOTIDE SEQUENCE</scope>
    <source>
        <strain evidence="3">ChiSjej5B23-6657</strain>
    </source>
</reference>
<dbReference type="EMBL" id="DVHM01000141">
    <property type="protein sequence ID" value="HIR71325.1"/>
    <property type="molecule type" value="Genomic_DNA"/>
</dbReference>
<dbReference type="GO" id="GO:0016787">
    <property type="term" value="F:hydrolase activity"/>
    <property type="evidence" value="ECO:0007669"/>
    <property type="project" value="UniProtKB-KW"/>
</dbReference>
<dbReference type="InterPro" id="IPR050300">
    <property type="entry name" value="GDXG_lipolytic_enzyme"/>
</dbReference>
<dbReference type="InterPro" id="IPR029058">
    <property type="entry name" value="AB_hydrolase_fold"/>
</dbReference>
<accession>A0A9D1EAG0</accession>
<evidence type="ECO:0000256" key="1">
    <source>
        <dbReference type="ARBA" id="ARBA00022801"/>
    </source>
</evidence>
<dbReference type="Gene3D" id="3.40.50.1820">
    <property type="entry name" value="alpha/beta hydrolase"/>
    <property type="match status" value="1"/>
</dbReference>
<dbReference type="PANTHER" id="PTHR48081">
    <property type="entry name" value="AB HYDROLASE SUPERFAMILY PROTEIN C4A8.06C"/>
    <property type="match status" value="1"/>
</dbReference>
<evidence type="ECO:0000313" key="3">
    <source>
        <dbReference type="EMBL" id="HIR71325.1"/>
    </source>
</evidence>
<organism evidence="3 4">
    <name type="scientific">Candidatus Pullilachnospira gallistercoris</name>
    <dbReference type="NCBI Taxonomy" id="2840911"/>
    <lineage>
        <taxon>Bacteria</taxon>
        <taxon>Bacillati</taxon>
        <taxon>Bacillota</taxon>
        <taxon>Clostridia</taxon>
        <taxon>Lachnospirales</taxon>
        <taxon>Lachnospiraceae</taxon>
        <taxon>Lachnospiraceae incertae sedis</taxon>
        <taxon>Candidatus Pullilachnospira</taxon>
    </lineage>
</organism>
<dbReference type="InterPro" id="IPR049492">
    <property type="entry name" value="BD-FAE-like_dom"/>
</dbReference>
<sequence>MEKEVIVLNEARKVTLTAYLQDVEGEFGNIPKRPGILVLPGGGYQMCSDREADPVAFPYLKAGYQVFVLRYSVKKDALWPQPLEDYDAAMDLIRSRAQEWKLYPDKIAVIGFSAGGHLAGAAATMAKNRPAAAILGYAVLNEDVKGCNKSAPSVVDAVDDDTCPCFLFASRTDNLVPIANTIEFMQALDRHDISFESHVYAYGPHGFSTCDSSVQDKDTSMCDRIPDWVADSIGWLKDVLGDFGKGSMTKPVCGHYASGDREAYLSVDCTMGLLMSNPKAMAILGDVLGGMMGGSSAQSNPMTEDMDQADIMAVVKKMKLRDALAYGSTSAETVEALDARLRQIENIR</sequence>
<evidence type="ECO:0000313" key="4">
    <source>
        <dbReference type="Proteomes" id="UP000823912"/>
    </source>
</evidence>
<dbReference type="Proteomes" id="UP000823912">
    <property type="component" value="Unassembled WGS sequence"/>
</dbReference>
<dbReference type="PANTHER" id="PTHR48081:SF6">
    <property type="entry name" value="PEPTIDASE S9 PROLYL OLIGOPEPTIDASE CATALYTIC DOMAIN-CONTAINING PROTEIN"/>
    <property type="match status" value="1"/>
</dbReference>
<dbReference type="AlphaFoldDB" id="A0A9D1EAG0"/>
<keyword evidence="1 3" id="KW-0378">Hydrolase</keyword>
<dbReference type="SUPFAM" id="SSF53474">
    <property type="entry name" value="alpha/beta-Hydrolases"/>
    <property type="match status" value="1"/>
</dbReference>
<feature type="domain" description="BD-FAE-like" evidence="2">
    <location>
        <begin position="33"/>
        <end position="128"/>
    </location>
</feature>
<gene>
    <name evidence="3" type="ORF">IAA55_08595</name>
</gene>
<reference evidence="3" key="2">
    <citation type="journal article" date="2021" name="PeerJ">
        <title>Extensive microbial diversity within the chicken gut microbiome revealed by metagenomics and culture.</title>
        <authorList>
            <person name="Gilroy R."/>
            <person name="Ravi A."/>
            <person name="Getino M."/>
            <person name="Pursley I."/>
            <person name="Horton D.L."/>
            <person name="Alikhan N.F."/>
            <person name="Baker D."/>
            <person name="Gharbi K."/>
            <person name="Hall N."/>
            <person name="Watson M."/>
            <person name="Adriaenssens E.M."/>
            <person name="Foster-Nyarko E."/>
            <person name="Jarju S."/>
            <person name="Secka A."/>
            <person name="Antonio M."/>
            <person name="Oren A."/>
            <person name="Chaudhuri R.R."/>
            <person name="La Ragione R."/>
            <person name="Hildebrand F."/>
            <person name="Pallen M.J."/>
        </authorList>
    </citation>
    <scope>NUCLEOTIDE SEQUENCE</scope>
    <source>
        <strain evidence="3">ChiSjej5B23-6657</strain>
    </source>
</reference>